<reference evidence="8" key="1">
    <citation type="journal article" date="2019" name="Int. J. Syst. Evol. Microbiol.">
        <title>The Global Catalogue of Microorganisms (GCM) 10K type strain sequencing project: providing services to taxonomists for standard genome sequencing and annotation.</title>
        <authorList>
            <consortium name="The Broad Institute Genomics Platform"/>
            <consortium name="The Broad Institute Genome Sequencing Center for Infectious Disease"/>
            <person name="Wu L."/>
            <person name="Ma J."/>
        </authorList>
    </citation>
    <scope>NUCLEOTIDE SEQUENCE [LARGE SCALE GENOMIC DNA]</scope>
    <source>
        <strain evidence="8">CCM 8930</strain>
    </source>
</reference>
<protein>
    <submittedName>
        <fullName evidence="7">Transporter substrate-binding domain-containing protein</fullName>
    </submittedName>
</protein>
<evidence type="ECO:0000259" key="6">
    <source>
        <dbReference type="SMART" id="SM00062"/>
    </source>
</evidence>
<evidence type="ECO:0000256" key="4">
    <source>
        <dbReference type="RuleBase" id="RU003744"/>
    </source>
</evidence>
<comment type="subcellular location">
    <subcellularLocation>
        <location evidence="1">Cell envelope</location>
    </subcellularLocation>
</comment>
<dbReference type="SUPFAM" id="SSF53850">
    <property type="entry name" value="Periplasmic binding protein-like II"/>
    <property type="match status" value="1"/>
</dbReference>
<organism evidence="7 8">
    <name type="scientific">Lactiplantibacillus nangangensis</name>
    <dbReference type="NCBI Taxonomy" id="2559917"/>
    <lineage>
        <taxon>Bacteria</taxon>
        <taxon>Bacillati</taxon>
        <taxon>Bacillota</taxon>
        <taxon>Bacilli</taxon>
        <taxon>Lactobacillales</taxon>
        <taxon>Lactobacillaceae</taxon>
        <taxon>Lactiplantibacillus</taxon>
    </lineage>
</organism>
<feature type="domain" description="Solute-binding protein family 3/N-terminal" evidence="6">
    <location>
        <begin position="49"/>
        <end position="268"/>
    </location>
</feature>
<dbReference type="InterPro" id="IPR018313">
    <property type="entry name" value="SBP_3_CS"/>
</dbReference>
<evidence type="ECO:0000256" key="5">
    <source>
        <dbReference type="SAM" id="SignalP"/>
    </source>
</evidence>
<evidence type="ECO:0000313" key="8">
    <source>
        <dbReference type="Proteomes" id="UP001596171"/>
    </source>
</evidence>
<proteinExistence type="inferred from homology"/>
<dbReference type="RefSeq" id="WP_137616215.1">
    <property type="nucleotide sequence ID" value="NZ_BJDI01000007.1"/>
</dbReference>
<dbReference type="SMART" id="SM00062">
    <property type="entry name" value="PBPb"/>
    <property type="match status" value="1"/>
</dbReference>
<dbReference type="Gene3D" id="3.40.190.10">
    <property type="entry name" value="Periplasmic binding protein-like II"/>
    <property type="match status" value="2"/>
</dbReference>
<dbReference type="InterPro" id="IPR001638">
    <property type="entry name" value="Solute-binding_3/MltF_N"/>
</dbReference>
<gene>
    <name evidence="7" type="ORF">ACFP1L_00875</name>
</gene>
<feature type="chain" id="PRO_5046596551" evidence="5">
    <location>
        <begin position="26"/>
        <end position="272"/>
    </location>
</feature>
<dbReference type="Pfam" id="PF00497">
    <property type="entry name" value="SBP_bac_3"/>
    <property type="match status" value="1"/>
</dbReference>
<dbReference type="Proteomes" id="UP001596171">
    <property type="component" value="Unassembled WGS sequence"/>
</dbReference>
<sequence length="272" mass="29144">MKKWLKKLGVAVLGVALAVTLTACGQSSNKTSSASSAASSSLGLQKSGTLTIGLEGTFKPYSYRENGNLTGFEVDLGKAVAKKLGVKAKFVPTKFDSLIAGLDVNKYDVVINDIAETPARENKYLFSTPYIYSKSQLAVKKSSSIKKITEIKGAKIAQTTTSNNAADAKRLGATVTPTDGFQQSIDLVSQGRVAGTINSREAFYAFFKQNKHSDIRLIDAGSSIATSKIGAIFTKKHAKLQKQVSKAIQELRQDGTLTKLSKKYFGGDVTKK</sequence>
<dbReference type="PANTHER" id="PTHR35936:SF34">
    <property type="entry name" value="ABC TRANSPORTER EXTRACELLULAR-BINDING PROTEIN YCKB-RELATED"/>
    <property type="match status" value="1"/>
</dbReference>
<comment type="caution">
    <text evidence="7">The sequence shown here is derived from an EMBL/GenBank/DDBJ whole genome shotgun (WGS) entry which is preliminary data.</text>
</comment>
<comment type="similarity">
    <text evidence="2 4">Belongs to the bacterial solute-binding protein 3 family.</text>
</comment>
<evidence type="ECO:0000256" key="1">
    <source>
        <dbReference type="ARBA" id="ARBA00004196"/>
    </source>
</evidence>
<dbReference type="PROSITE" id="PS01039">
    <property type="entry name" value="SBP_BACTERIAL_3"/>
    <property type="match status" value="1"/>
</dbReference>
<evidence type="ECO:0000256" key="3">
    <source>
        <dbReference type="ARBA" id="ARBA00022729"/>
    </source>
</evidence>
<keyword evidence="3 5" id="KW-0732">Signal</keyword>
<dbReference type="PROSITE" id="PS51257">
    <property type="entry name" value="PROKAR_LIPOPROTEIN"/>
    <property type="match status" value="1"/>
</dbReference>
<dbReference type="PANTHER" id="PTHR35936">
    <property type="entry name" value="MEMBRANE-BOUND LYTIC MUREIN TRANSGLYCOSYLASE F"/>
    <property type="match status" value="1"/>
</dbReference>
<keyword evidence="8" id="KW-1185">Reference proteome</keyword>
<feature type="signal peptide" evidence="5">
    <location>
        <begin position="1"/>
        <end position="25"/>
    </location>
</feature>
<name>A0ABW1SFW5_9LACO</name>
<accession>A0ABW1SFW5</accession>
<evidence type="ECO:0000256" key="2">
    <source>
        <dbReference type="ARBA" id="ARBA00010333"/>
    </source>
</evidence>
<dbReference type="EMBL" id="JBHSSE010000002">
    <property type="protein sequence ID" value="MFC6200444.1"/>
    <property type="molecule type" value="Genomic_DNA"/>
</dbReference>
<evidence type="ECO:0000313" key="7">
    <source>
        <dbReference type="EMBL" id="MFC6200444.1"/>
    </source>
</evidence>